<keyword evidence="3" id="KW-1185">Reference proteome</keyword>
<sequence length="216" mass="23923">MCSSMQDTNPTIITSINDADVLSGRGGKTNMHKGNRIYRAIVKENRQKYQELKKISHKQLMAESIIATVHKRGGRFLKRAGKDQDSWTELSKDEAMIKTTQALREIPSGTSSRALNVERMLEQKRKQNAVARSNNSKNIPDMEDHTVVIPSTIAPASKEAVPTVRHGSVVVSNDCAQGHNFADNDDGNNSILSDEEMESIINDSDAFETIVSLLDK</sequence>
<gene>
    <name evidence="2" type="ORF">IV203_029451</name>
</gene>
<dbReference type="InterPro" id="IPR049227">
    <property type="entry name" value="DUF6824"/>
</dbReference>
<evidence type="ECO:0000313" key="3">
    <source>
        <dbReference type="Proteomes" id="UP000693970"/>
    </source>
</evidence>
<name>A0A9K3LUB5_9STRA</name>
<dbReference type="Proteomes" id="UP000693970">
    <property type="component" value="Unassembled WGS sequence"/>
</dbReference>
<dbReference type="Pfam" id="PF20710">
    <property type="entry name" value="DUF6824"/>
    <property type="match status" value="1"/>
</dbReference>
<comment type="caution">
    <text evidence="2">The sequence shown here is derived from an EMBL/GenBank/DDBJ whole genome shotgun (WGS) entry which is preliminary data.</text>
</comment>
<dbReference type="OrthoDB" id="48310at2759"/>
<evidence type="ECO:0000313" key="2">
    <source>
        <dbReference type="EMBL" id="KAG7366781.1"/>
    </source>
</evidence>
<reference evidence="2" key="1">
    <citation type="journal article" date="2021" name="Sci. Rep.">
        <title>Diploid genomic architecture of Nitzschia inconspicua, an elite biomass production diatom.</title>
        <authorList>
            <person name="Oliver A."/>
            <person name="Podell S."/>
            <person name="Pinowska A."/>
            <person name="Traller J.C."/>
            <person name="Smith S.R."/>
            <person name="McClure R."/>
            <person name="Beliaev A."/>
            <person name="Bohutskyi P."/>
            <person name="Hill E.A."/>
            <person name="Rabines A."/>
            <person name="Zheng H."/>
            <person name="Allen L.Z."/>
            <person name="Kuo A."/>
            <person name="Grigoriev I.V."/>
            <person name="Allen A.E."/>
            <person name="Hazlebeck D."/>
            <person name="Allen E.E."/>
        </authorList>
    </citation>
    <scope>NUCLEOTIDE SEQUENCE</scope>
    <source>
        <strain evidence="2">Hildebrandi</strain>
    </source>
</reference>
<feature type="domain" description="DUF6824" evidence="1">
    <location>
        <begin position="20"/>
        <end position="105"/>
    </location>
</feature>
<organism evidence="2 3">
    <name type="scientific">Nitzschia inconspicua</name>
    <dbReference type="NCBI Taxonomy" id="303405"/>
    <lineage>
        <taxon>Eukaryota</taxon>
        <taxon>Sar</taxon>
        <taxon>Stramenopiles</taxon>
        <taxon>Ochrophyta</taxon>
        <taxon>Bacillariophyta</taxon>
        <taxon>Bacillariophyceae</taxon>
        <taxon>Bacillariophycidae</taxon>
        <taxon>Bacillariales</taxon>
        <taxon>Bacillariaceae</taxon>
        <taxon>Nitzschia</taxon>
    </lineage>
</organism>
<proteinExistence type="predicted"/>
<dbReference type="AlphaFoldDB" id="A0A9K3LUB5"/>
<protein>
    <recommendedName>
        <fullName evidence="1">DUF6824 domain-containing protein</fullName>
    </recommendedName>
</protein>
<dbReference type="EMBL" id="JAGRRH010000007">
    <property type="protein sequence ID" value="KAG7366781.1"/>
    <property type="molecule type" value="Genomic_DNA"/>
</dbReference>
<accession>A0A9K3LUB5</accession>
<evidence type="ECO:0000259" key="1">
    <source>
        <dbReference type="Pfam" id="PF20710"/>
    </source>
</evidence>
<reference evidence="2" key="2">
    <citation type="submission" date="2021-04" db="EMBL/GenBank/DDBJ databases">
        <authorList>
            <person name="Podell S."/>
        </authorList>
    </citation>
    <scope>NUCLEOTIDE SEQUENCE</scope>
    <source>
        <strain evidence="2">Hildebrandi</strain>
    </source>
</reference>